<name>A0ABU2S1W2_9ACTN</name>
<dbReference type="Pfam" id="PF02687">
    <property type="entry name" value="FtsX"/>
    <property type="match status" value="2"/>
</dbReference>
<feature type="transmembrane region" description="Helical" evidence="6">
    <location>
        <begin position="290"/>
        <end position="311"/>
    </location>
</feature>
<feature type="transmembrane region" description="Helical" evidence="6">
    <location>
        <begin position="21"/>
        <end position="43"/>
    </location>
</feature>
<feature type="domain" description="ABC3 transporter permease C-terminal" evidence="7">
    <location>
        <begin position="651"/>
        <end position="761"/>
    </location>
</feature>
<dbReference type="InterPro" id="IPR038766">
    <property type="entry name" value="Membrane_comp_ABC_pdt"/>
</dbReference>
<keyword evidence="2" id="KW-1003">Cell membrane</keyword>
<feature type="transmembrane region" description="Helical" evidence="6">
    <location>
        <begin position="646"/>
        <end position="664"/>
    </location>
</feature>
<keyword evidence="4 6" id="KW-1133">Transmembrane helix</keyword>
<feature type="transmembrane region" description="Helical" evidence="6">
    <location>
        <begin position="332"/>
        <end position="351"/>
    </location>
</feature>
<protein>
    <submittedName>
        <fullName evidence="8">FtsX-like permease family protein</fullName>
    </submittedName>
</protein>
<feature type="transmembrane region" description="Helical" evidence="6">
    <location>
        <begin position="248"/>
        <end position="270"/>
    </location>
</feature>
<evidence type="ECO:0000256" key="6">
    <source>
        <dbReference type="SAM" id="Phobius"/>
    </source>
</evidence>
<feature type="transmembrane region" description="Helical" evidence="6">
    <location>
        <begin position="363"/>
        <end position="383"/>
    </location>
</feature>
<feature type="transmembrane region" description="Helical" evidence="6">
    <location>
        <begin position="411"/>
        <end position="433"/>
    </location>
</feature>
<feature type="transmembrane region" description="Helical" evidence="6">
    <location>
        <begin position="191"/>
        <end position="216"/>
    </location>
</feature>
<sequence>MSSWARELAVGARFALSGGPGWTRTLLTAAGVGLGVVVLLLAASVPHAVAERNARDDARSPVSLGEEVPPGPDTVQYIFAGTEYRGDSVGGMLLRPDAGADTTAEPPPGLDAFPAPGEMAVSPALGELLDSPEGELLAERFDHRRAGTIGAEGLKGPNELLYYAGTEALPEERALRTDTFGVDAAGTELPAVLVLLIVVICVVLLMPVAVFMATAVRFGGERRDQRLAALRLLGADTDMTRRIAAGEALVGALFGLVAGVGAFLALRQFLGSITVWEFSTYPGDIVPSPLLLALILVAVPVSAVAASLFALRGIAIEPLGVVRESSVPRRRLMWRLAPGVLGLLLLLPFVGSFDSGSSAEQGRVATGIVLLLAGTTVLLPWLVERIVGRLRGGPVSWQLATRRLQLSSGTAARTVSGITVAVAGAIALHMLFFGARADQTVVTGDDPDRAQIEVSRTSADGGDMSALVGRLESAPGVTDSFGSVAGDAITEAGDFTPVLVADCGTLRESAVLPSCANGDVFLANGSDVPESSLPAPGERLNLAVSWETGEVAGEPRWWTVPETVPVVESRPDASGQEHVGILATPAAIDPGLLADPWTEVLLRVDPHEADVIEHVRNVAWEMSPPAQVWELESERVSDELLDVQQALLVGATGIMLLIGASMIVSMFEQLRERRRLLSALVAFGTRRGTLAASVLWQTAVPVVLGLAVAAAVGTGLGALLMSMADLRLGGWLAFLPMAGAGAATIALVTLVSLPLLWRLMRPDGLRTE</sequence>
<proteinExistence type="predicted"/>
<comment type="subcellular location">
    <subcellularLocation>
        <location evidence="1">Cell membrane</location>
        <topology evidence="1">Multi-pass membrane protein</topology>
    </subcellularLocation>
</comment>
<gene>
    <name evidence="8" type="ORF">RM779_10320</name>
</gene>
<evidence type="ECO:0000256" key="5">
    <source>
        <dbReference type="ARBA" id="ARBA00023136"/>
    </source>
</evidence>
<keyword evidence="5 6" id="KW-0472">Membrane</keyword>
<evidence type="ECO:0000256" key="4">
    <source>
        <dbReference type="ARBA" id="ARBA00022989"/>
    </source>
</evidence>
<comment type="caution">
    <text evidence="8">The sequence shown here is derived from an EMBL/GenBank/DDBJ whole genome shotgun (WGS) entry which is preliminary data.</text>
</comment>
<evidence type="ECO:0000256" key="1">
    <source>
        <dbReference type="ARBA" id="ARBA00004651"/>
    </source>
</evidence>
<evidence type="ECO:0000313" key="8">
    <source>
        <dbReference type="EMBL" id="MDT0442989.1"/>
    </source>
</evidence>
<evidence type="ECO:0000256" key="3">
    <source>
        <dbReference type="ARBA" id="ARBA00022692"/>
    </source>
</evidence>
<feature type="domain" description="ABC3 transporter permease C-terminal" evidence="7">
    <location>
        <begin position="199"/>
        <end position="315"/>
    </location>
</feature>
<organism evidence="8 9">
    <name type="scientific">Streptomyces johnsoniae</name>
    <dbReference type="NCBI Taxonomy" id="3075532"/>
    <lineage>
        <taxon>Bacteria</taxon>
        <taxon>Bacillati</taxon>
        <taxon>Actinomycetota</taxon>
        <taxon>Actinomycetes</taxon>
        <taxon>Kitasatosporales</taxon>
        <taxon>Streptomycetaceae</taxon>
        <taxon>Streptomyces</taxon>
    </lineage>
</organism>
<feature type="transmembrane region" description="Helical" evidence="6">
    <location>
        <begin position="733"/>
        <end position="757"/>
    </location>
</feature>
<evidence type="ECO:0000313" key="9">
    <source>
        <dbReference type="Proteomes" id="UP001183615"/>
    </source>
</evidence>
<evidence type="ECO:0000256" key="2">
    <source>
        <dbReference type="ARBA" id="ARBA00022475"/>
    </source>
</evidence>
<dbReference type="RefSeq" id="WP_311617376.1">
    <property type="nucleotide sequence ID" value="NZ_JAVREV010000005.1"/>
</dbReference>
<feature type="transmembrane region" description="Helical" evidence="6">
    <location>
        <begin position="702"/>
        <end position="721"/>
    </location>
</feature>
<accession>A0ABU2S1W2</accession>
<dbReference type="PANTHER" id="PTHR30287:SF1">
    <property type="entry name" value="INNER MEMBRANE PROTEIN"/>
    <property type="match status" value="1"/>
</dbReference>
<dbReference type="EMBL" id="JAVREV010000005">
    <property type="protein sequence ID" value="MDT0442989.1"/>
    <property type="molecule type" value="Genomic_DNA"/>
</dbReference>
<keyword evidence="3 6" id="KW-0812">Transmembrane</keyword>
<reference evidence="9" key="1">
    <citation type="submission" date="2023-07" db="EMBL/GenBank/DDBJ databases">
        <title>30 novel species of actinomycetes from the DSMZ collection.</title>
        <authorList>
            <person name="Nouioui I."/>
        </authorList>
    </citation>
    <scope>NUCLEOTIDE SEQUENCE [LARGE SCALE GENOMIC DNA]</scope>
    <source>
        <strain evidence="9">DSM 41886</strain>
    </source>
</reference>
<keyword evidence="9" id="KW-1185">Reference proteome</keyword>
<dbReference type="PANTHER" id="PTHR30287">
    <property type="entry name" value="MEMBRANE COMPONENT OF PREDICTED ABC SUPERFAMILY METABOLITE UPTAKE TRANSPORTER"/>
    <property type="match status" value="1"/>
</dbReference>
<dbReference type="Proteomes" id="UP001183615">
    <property type="component" value="Unassembled WGS sequence"/>
</dbReference>
<dbReference type="InterPro" id="IPR003838">
    <property type="entry name" value="ABC3_permease_C"/>
</dbReference>
<evidence type="ECO:0000259" key="7">
    <source>
        <dbReference type="Pfam" id="PF02687"/>
    </source>
</evidence>